<sequence>MYDFPLTIQHIFWRVEKLYPESEIVSRSNKIEKMSYREFALRVRKLSSFLKSLKLEKGDKVASIEWNTRRHLELYFATTNMGYILHTINVRFHPNEIEYVINHAGDKFVFTSPEFEISKLKTSLSGIFYLDENFDKAVEMQKPIDSFPQLDEKDEAVICYTSGTTGKPKGIMYTHRSIYIHSLTLLAKDAVGISRNDTLLVVVPMFHINGWDLPFSALMTGAKLVLPGPRPTSKDLAELIEKEKVTIAAAAPTIWIDFLNFIEKENYNISSLKTVVTGGAEPPRIIAEKFNKMGIRLYHAWGMTETEAITTVNQDQEKISSQGIPLPGIEMKLVSLDNEKELPWDGESIGELWVSGAWVAKEYYKEAEKSKETFRVIDNRIWLKTGDIATIDKYGYIKIVDRAKDLIKSGGEWISSIDLENAIMSYYKVFEAAVVAVKDEKWGERPVALVVPKKEYQGKITESEIKEYLLSLNRFPKWWIPDKVLFVNELPKTSTGKLDKKVIRELVKNM</sequence>
<dbReference type="GeneID" id="42802527"/>
<dbReference type="Gene3D" id="3.30.300.30">
    <property type="match status" value="1"/>
</dbReference>
<dbReference type="Proteomes" id="UP000427373">
    <property type="component" value="Chromosome"/>
</dbReference>
<evidence type="ECO:0000259" key="3">
    <source>
        <dbReference type="Pfam" id="PF00501"/>
    </source>
</evidence>
<dbReference type="EC" id="6.2.1.-" evidence="5"/>
<dbReference type="PANTHER" id="PTHR43767">
    <property type="entry name" value="LONG-CHAIN-FATTY-ACID--COA LIGASE"/>
    <property type="match status" value="1"/>
</dbReference>
<keyword evidence="7" id="KW-1185">Reference proteome</keyword>
<dbReference type="GO" id="GO:0016877">
    <property type="term" value="F:ligase activity, forming carbon-sulfur bonds"/>
    <property type="evidence" value="ECO:0007669"/>
    <property type="project" value="UniProtKB-ARBA"/>
</dbReference>
<dbReference type="OrthoDB" id="193284at2157"/>
<evidence type="ECO:0000259" key="4">
    <source>
        <dbReference type="Pfam" id="PF13193"/>
    </source>
</evidence>
<dbReference type="EMBL" id="JACHFY010000006">
    <property type="protein sequence ID" value="MBB5253716.1"/>
    <property type="molecule type" value="Genomic_DNA"/>
</dbReference>
<feature type="domain" description="AMP-dependent synthetase/ligase" evidence="3">
    <location>
        <begin position="17"/>
        <end position="364"/>
    </location>
</feature>
<dbReference type="InterPro" id="IPR000873">
    <property type="entry name" value="AMP-dep_synth/lig_dom"/>
</dbReference>
<dbReference type="Pfam" id="PF00501">
    <property type="entry name" value="AMP-binding"/>
    <property type="match status" value="1"/>
</dbReference>
<dbReference type="NCBIfam" id="NF004837">
    <property type="entry name" value="PRK06187.1"/>
    <property type="match status" value="1"/>
</dbReference>
<dbReference type="EMBL" id="CP045484">
    <property type="protein sequence ID" value="QGR18301.1"/>
    <property type="molecule type" value="Genomic_DNA"/>
</dbReference>
<dbReference type="CDD" id="cd12119">
    <property type="entry name" value="ttLC_FACS_AlkK_like"/>
    <property type="match status" value="1"/>
</dbReference>
<evidence type="ECO:0000256" key="2">
    <source>
        <dbReference type="ARBA" id="ARBA00022598"/>
    </source>
</evidence>
<dbReference type="PANTHER" id="PTHR43767:SF11">
    <property type="entry name" value="MEDIUM-CHAIN-FATTY-ACID--COA LIGASE"/>
    <property type="match status" value="1"/>
</dbReference>
<evidence type="ECO:0000313" key="5">
    <source>
        <dbReference type="EMBL" id="MBB5253716.1"/>
    </source>
</evidence>
<dbReference type="AlphaFoldDB" id="A0A650CKA1"/>
<dbReference type="InterPro" id="IPR050237">
    <property type="entry name" value="ATP-dep_AMP-bd_enzyme"/>
</dbReference>
<keyword evidence="2 6" id="KW-0436">Ligase</keyword>
<name>A0A650CKA1_SULOH</name>
<comment type="similarity">
    <text evidence="1">Belongs to the ATP-dependent AMP-binding enzyme family.</text>
</comment>
<evidence type="ECO:0000313" key="7">
    <source>
        <dbReference type="Proteomes" id="UP000427373"/>
    </source>
</evidence>
<dbReference type="InterPro" id="IPR042099">
    <property type="entry name" value="ANL_N_sf"/>
</dbReference>
<dbReference type="FunFam" id="3.30.300.30:FF:000008">
    <property type="entry name" value="2,3-dihydroxybenzoate-AMP ligase"/>
    <property type="match status" value="1"/>
</dbReference>
<gene>
    <name evidence="6" type="ORF">D1869_14730</name>
    <name evidence="5" type="ORF">HNQ62_001486</name>
</gene>
<dbReference type="InterPro" id="IPR025110">
    <property type="entry name" value="AMP-bd_C"/>
</dbReference>
<dbReference type="InterPro" id="IPR045851">
    <property type="entry name" value="AMP-bd_C_sf"/>
</dbReference>
<feature type="domain" description="AMP-binding enzyme C-terminal" evidence="4">
    <location>
        <begin position="419"/>
        <end position="497"/>
    </location>
</feature>
<protein>
    <submittedName>
        <fullName evidence="5">Fatty-acyl-CoA synthase</fullName>
        <ecNumber evidence="5">6.2.1.-</ecNumber>
    </submittedName>
    <submittedName>
        <fullName evidence="6">Long-chain-fatty-acid--CoA ligase</fullName>
    </submittedName>
</protein>
<evidence type="ECO:0000256" key="1">
    <source>
        <dbReference type="ARBA" id="ARBA00006432"/>
    </source>
</evidence>
<organism evidence="6 7">
    <name type="scientific">Sulfurisphaera ohwakuensis</name>
    <dbReference type="NCBI Taxonomy" id="69656"/>
    <lineage>
        <taxon>Archaea</taxon>
        <taxon>Thermoproteota</taxon>
        <taxon>Thermoprotei</taxon>
        <taxon>Sulfolobales</taxon>
        <taxon>Sulfolobaceae</taxon>
        <taxon>Sulfurisphaera</taxon>
    </lineage>
</organism>
<evidence type="ECO:0000313" key="6">
    <source>
        <dbReference type="EMBL" id="QGR18301.1"/>
    </source>
</evidence>
<reference evidence="5 8" key="2">
    <citation type="submission" date="2020-08" db="EMBL/GenBank/DDBJ databases">
        <title>Genomic Encyclopedia of Type Strains, Phase IV (KMG-IV): sequencing the most valuable type-strain genomes for metagenomic binning, comparative biology and taxonomic classification.</title>
        <authorList>
            <person name="Goeker M."/>
        </authorList>
    </citation>
    <scope>NUCLEOTIDE SEQUENCE [LARGE SCALE GENOMIC DNA]</scope>
    <source>
        <strain evidence="5 8">DSM 12421</strain>
    </source>
</reference>
<reference evidence="6 7" key="1">
    <citation type="submission" date="2019-10" db="EMBL/GenBank/DDBJ databases">
        <title>Genome Sequences from Six Type Strain Members of the Archaeal Family Sulfolobaceae: Acidianus ambivalens, Acidianus infernus, Metallosphaera prunae, Stygiolobus azoricus, Sulfolobus metallicus, and Sulfurisphaera ohwakuensis.</title>
        <authorList>
            <person name="Counts J.A."/>
            <person name="Kelly R.M."/>
        </authorList>
    </citation>
    <scope>NUCLEOTIDE SEQUENCE [LARGE SCALE GENOMIC DNA]</scope>
    <source>
        <strain evidence="6 7">TA-1</strain>
    </source>
</reference>
<dbReference type="SUPFAM" id="SSF56801">
    <property type="entry name" value="Acetyl-CoA synthetase-like"/>
    <property type="match status" value="1"/>
</dbReference>
<dbReference type="RefSeq" id="WP_156015793.1">
    <property type="nucleotide sequence ID" value="NZ_CP045484.1"/>
</dbReference>
<dbReference type="PROSITE" id="PS00455">
    <property type="entry name" value="AMP_BINDING"/>
    <property type="match status" value="1"/>
</dbReference>
<dbReference type="Gene3D" id="3.40.50.12780">
    <property type="entry name" value="N-terminal domain of ligase-like"/>
    <property type="match status" value="1"/>
</dbReference>
<dbReference type="Pfam" id="PF13193">
    <property type="entry name" value="AMP-binding_C"/>
    <property type="match status" value="1"/>
</dbReference>
<dbReference type="Proteomes" id="UP000582213">
    <property type="component" value="Unassembled WGS sequence"/>
</dbReference>
<proteinExistence type="inferred from homology"/>
<accession>A0A650CKA1</accession>
<dbReference type="InterPro" id="IPR020845">
    <property type="entry name" value="AMP-binding_CS"/>
</dbReference>
<evidence type="ECO:0000313" key="8">
    <source>
        <dbReference type="Proteomes" id="UP000582213"/>
    </source>
</evidence>
<dbReference type="KEGG" id="soh:D1869_14730"/>